<comment type="caution">
    <text evidence="3">The sequence shown here is derived from an EMBL/GenBank/DDBJ whole genome shotgun (WGS) entry which is preliminary data.</text>
</comment>
<protein>
    <recommendedName>
        <fullName evidence="5">MARVEL domain-containing protein</fullName>
    </recommendedName>
</protein>
<dbReference type="Proteomes" id="UP000094569">
    <property type="component" value="Unassembled WGS sequence"/>
</dbReference>
<feature type="region of interest" description="Disordered" evidence="1">
    <location>
        <begin position="192"/>
        <end position="254"/>
    </location>
</feature>
<dbReference type="OrthoDB" id="5342507at2759"/>
<evidence type="ECO:0000256" key="1">
    <source>
        <dbReference type="SAM" id="MobiDB-lite"/>
    </source>
</evidence>
<keyword evidence="4" id="KW-1185">Reference proteome</keyword>
<evidence type="ECO:0008006" key="5">
    <source>
        <dbReference type="Google" id="ProtNLM"/>
    </source>
</evidence>
<organism evidence="3 4">
    <name type="scientific">Aspergillus cristatus</name>
    <name type="common">Chinese Fuzhuan brick tea-fermentation fungus</name>
    <name type="synonym">Eurotium cristatum</name>
    <dbReference type="NCBI Taxonomy" id="573508"/>
    <lineage>
        <taxon>Eukaryota</taxon>
        <taxon>Fungi</taxon>
        <taxon>Dikarya</taxon>
        <taxon>Ascomycota</taxon>
        <taxon>Pezizomycotina</taxon>
        <taxon>Eurotiomycetes</taxon>
        <taxon>Eurotiomycetidae</taxon>
        <taxon>Eurotiales</taxon>
        <taxon>Aspergillaceae</taxon>
        <taxon>Aspergillus</taxon>
        <taxon>Aspergillus subgen. Aspergillus</taxon>
    </lineage>
</organism>
<dbReference type="EMBL" id="JXNT01000004">
    <property type="protein sequence ID" value="ODM20176.1"/>
    <property type="molecule type" value="Genomic_DNA"/>
</dbReference>
<dbReference type="VEuPathDB" id="FungiDB:SI65_05164"/>
<keyword evidence="2" id="KW-1133">Transmembrane helix</keyword>
<dbReference type="AlphaFoldDB" id="A0A1E3BIH2"/>
<feature type="transmembrane region" description="Helical" evidence="2">
    <location>
        <begin position="17"/>
        <end position="36"/>
    </location>
</feature>
<sequence length="254" mass="27521">MGFGGFVLRFFNLSIRVLQLLDGAVILGIFSYFLAIQTKHNVEIPQWMRAVEGLSGAATLYGLLGCIFTCCLGGVAFFAYLAMLLDVLFVGAMIAIAVLTRDGPQSCQGQVDTPLGSGDSNDDSAAGLGFGMACQLQKVVFAVSIIGIFFFLVSIGLQALYRHNHKREKRFGPSPHNNYTYGTRRGRGFFWRRNKHNPDSNVNPDDALPGHPTPHDVELGTNTEKSNGSGFFSRNKNSTAGANGYGNSAYTGNY</sequence>
<evidence type="ECO:0000313" key="3">
    <source>
        <dbReference type="EMBL" id="ODM20176.1"/>
    </source>
</evidence>
<keyword evidence="2" id="KW-0812">Transmembrane</keyword>
<feature type="transmembrane region" description="Helical" evidence="2">
    <location>
        <begin position="57"/>
        <end position="83"/>
    </location>
</feature>
<evidence type="ECO:0000256" key="2">
    <source>
        <dbReference type="SAM" id="Phobius"/>
    </source>
</evidence>
<feature type="transmembrane region" description="Helical" evidence="2">
    <location>
        <begin position="139"/>
        <end position="161"/>
    </location>
</feature>
<feature type="compositionally biased region" description="Polar residues" evidence="1">
    <location>
        <begin position="220"/>
        <end position="254"/>
    </location>
</feature>
<gene>
    <name evidence="3" type="ORF">SI65_05164</name>
</gene>
<reference evidence="3 4" key="1">
    <citation type="journal article" date="2016" name="BMC Genomics">
        <title>Comparative genomic and transcriptomic analyses of the Fuzhuan brick tea-fermentation fungus Aspergillus cristatus.</title>
        <authorList>
            <person name="Ge Y."/>
            <person name="Wang Y."/>
            <person name="Liu Y."/>
            <person name="Tan Y."/>
            <person name="Ren X."/>
            <person name="Zhang X."/>
            <person name="Hyde K.D."/>
            <person name="Liu Y."/>
            <person name="Liu Z."/>
        </authorList>
    </citation>
    <scope>NUCLEOTIDE SEQUENCE [LARGE SCALE GENOMIC DNA]</scope>
    <source>
        <strain evidence="3 4">GZAAS20.1005</strain>
    </source>
</reference>
<evidence type="ECO:0000313" key="4">
    <source>
        <dbReference type="Proteomes" id="UP000094569"/>
    </source>
</evidence>
<accession>A0A1E3BIH2</accession>
<proteinExistence type="predicted"/>
<keyword evidence="2" id="KW-0472">Membrane</keyword>
<name>A0A1E3BIH2_ASPCR</name>